<comment type="similarity">
    <text evidence="5">Belongs to the SAT4 family.</text>
</comment>
<accession>A0A6A6HHK2</accession>
<proteinExistence type="inferred from homology"/>
<evidence type="ECO:0000256" key="3">
    <source>
        <dbReference type="ARBA" id="ARBA00022989"/>
    </source>
</evidence>
<evidence type="ECO:0000256" key="5">
    <source>
        <dbReference type="ARBA" id="ARBA00038359"/>
    </source>
</evidence>
<feature type="transmembrane region" description="Helical" evidence="6">
    <location>
        <begin position="68"/>
        <end position="92"/>
    </location>
</feature>
<reference evidence="8" key="1">
    <citation type="journal article" date="2020" name="Stud. Mycol.">
        <title>101 Dothideomycetes genomes: a test case for predicting lifestyles and emergence of pathogens.</title>
        <authorList>
            <person name="Haridas S."/>
            <person name="Albert R."/>
            <person name="Binder M."/>
            <person name="Bloem J."/>
            <person name="Labutti K."/>
            <person name="Salamov A."/>
            <person name="Andreopoulos B."/>
            <person name="Baker S."/>
            <person name="Barry K."/>
            <person name="Bills G."/>
            <person name="Bluhm B."/>
            <person name="Cannon C."/>
            <person name="Castanera R."/>
            <person name="Culley D."/>
            <person name="Daum C."/>
            <person name="Ezra D."/>
            <person name="Gonzalez J."/>
            <person name="Henrissat B."/>
            <person name="Kuo A."/>
            <person name="Liang C."/>
            <person name="Lipzen A."/>
            <person name="Lutzoni F."/>
            <person name="Magnuson J."/>
            <person name="Mondo S."/>
            <person name="Nolan M."/>
            <person name="Ohm R."/>
            <person name="Pangilinan J."/>
            <person name="Park H.-J."/>
            <person name="Ramirez L."/>
            <person name="Alfaro M."/>
            <person name="Sun H."/>
            <person name="Tritt A."/>
            <person name="Yoshinaga Y."/>
            <person name="Zwiers L.-H."/>
            <person name="Turgeon B."/>
            <person name="Goodwin S."/>
            <person name="Spatafora J."/>
            <person name="Crous P."/>
            <person name="Grigoriev I."/>
        </authorList>
    </citation>
    <scope>NUCLEOTIDE SEQUENCE</scope>
    <source>
        <strain evidence="8">Tuck. ex Michener</strain>
    </source>
</reference>
<keyword evidence="4 6" id="KW-0472">Membrane</keyword>
<dbReference type="GO" id="GO:0016020">
    <property type="term" value="C:membrane"/>
    <property type="evidence" value="ECO:0007669"/>
    <property type="project" value="UniProtKB-SubCell"/>
</dbReference>
<name>A0A6A6HHK2_VIRVR</name>
<dbReference type="Proteomes" id="UP000800092">
    <property type="component" value="Unassembled WGS sequence"/>
</dbReference>
<dbReference type="InterPro" id="IPR052337">
    <property type="entry name" value="SAT4-like"/>
</dbReference>
<evidence type="ECO:0000259" key="7">
    <source>
        <dbReference type="Pfam" id="PF20684"/>
    </source>
</evidence>
<feature type="transmembrane region" description="Helical" evidence="6">
    <location>
        <begin position="112"/>
        <end position="131"/>
    </location>
</feature>
<dbReference type="Pfam" id="PF20684">
    <property type="entry name" value="Fung_rhodopsin"/>
    <property type="match status" value="1"/>
</dbReference>
<dbReference type="PANTHER" id="PTHR33048:SF47">
    <property type="entry name" value="INTEGRAL MEMBRANE PROTEIN-RELATED"/>
    <property type="match status" value="1"/>
</dbReference>
<evidence type="ECO:0000256" key="4">
    <source>
        <dbReference type="ARBA" id="ARBA00023136"/>
    </source>
</evidence>
<evidence type="ECO:0000313" key="8">
    <source>
        <dbReference type="EMBL" id="KAF2236940.1"/>
    </source>
</evidence>
<organism evidence="8 9">
    <name type="scientific">Viridothelium virens</name>
    <name type="common">Speckled blister lichen</name>
    <name type="synonym">Trypethelium virens</name>
    <dbReference type="NCBI Taxonomy" id="1048519"/>
    <lineage>
        <taxon>Eukaryota</taxon>
        <taxon>Fungi</taxon>
        <taxon>Dikarya</taxon>
        <taxon>Ascomycota</taxon>
        <taxon>Pezizomycotina</taxon>
        <taxon>Dothideomycetes</taxon>
        <taxon>Dothideomycetes incertae sedis</taxon>
        <taxon>Trypetheliales</taxon>
        <taxon>Trypetheliaceae</taxon>
        <taxon>Viridothelium</taxon>
    </lineage>
</organism>
<dbReference type="PANTHER" id="PTHR33048">
    <property type="entry name" value="PTH11-LIKE INTEGRAL MEMBRANE PROTEIN (AFU_ORTHOLOGUE AFUA_5G11245)"/>
    <property type="match status" value="1"/>
</dbReference>
<evidence type="ECO:0000256" key="1">
    <source>
        <dbReference type="ARBA" id="ARBA00004141"/>
    </source>
</evidence>
<comment type="subcellular location">
    <subcellularLocation>
        <location evidence="1">Membrane</location>
        <topology evidence="1">Multi-pass membrane protein</topology>
    </subcellularLocation>
</comment>
<evidence type="ECO:0000256" key="2">
    <source>
        <dbReference type="ARBA" id="ARBA00022692"/>
    </source>
</evidence>
<dbReference type="EMBL" id="ML991782">
    <property type="protein sequence ID" value="KAF2236940.1"/>
    <property type="molecule type" value="Genomic_DNA"/>
</dbReference>
<evidence type="ECO:0000313" key="9">
    <source>
        <dbReference type="Proteomes" id="UP000800092"/>
    </source>
</evidence>
<sequence>MIAASLVCQPMAYSWNPSIPGGSCNEDAKNGIYAALCGYTILHNVVIWSIPQVLVWRLPMSTANKIGLSAIFALGILDIGIAIVRLTAILTLNHDDYSYTIAPQQVASVAEVGIAIIVSNAPTMRPAIGACRDKLRTSRRREATSNTSVVQISAGSYEQLGDVNTQLSNDLRPDRGNTATVIEANASTEKTGRSSLSHHFPRRGTDVEQGITVKNEMAITYNK</sequence>
<keyword evidence="9" id="KW-1185">Reference proteome</keyword>
<protein>
    <recommendedName>
        <fullName evidence="7">Rhodopsin domain-containing protein</fullName>
    </recommendedName>
</protein>
<feature type="transmembrane region" description="Helical" evidence="6">
    <location>
        <begin position="32"/>
        <end position="56"/>
    </location>
</feature>
<gene>
    <name evidence="8" type="ORF">EV356DRAFT_574490</name>
</gene>
<dbReference type="InterPro" id="IPR049326">
    <property type="entry name" value="Rhodopsin_dom_fungi"/>
</dbReference>
<dbReference type="AlphaFoldDB" id="A0A6A6HHK2"/>
<keyword evidence="3 6" id="KW-1133">Transmembrane helix</keyword>
<keyword evidence="2 6" id="KW-0812">Transmembrane</keyword>
<dbReference type="OrthoDB" id="5401779at2759"/>
<feature type="domain" description="Rhodopsin" evidence="7">
    <location>
        <begin position="2"/>
        <end position="128"/>
    </location>
</feature>
<evidence type="ECO:0000256" key="6">
    <source>
        <dbReference type="SAM" id="Phobius"/>
    </source>
</evidence>